<dbReference type="AlphaFoldDB" id="A0A2L0EP82"/>
<dbReference type="EMBL" id="CP012673">
    <property type="protein sequence ID" value="AUX41108.1"/>
    <property type="molecule type" value="Genomic_DNA"/>
</dbReference>
<feature type="region of interest" description="Disordered" evidence="1">
    <location>
        <begin position="1"/>
        <end position="31"/>
    </location>
</feature>
<evidence type="ECO:0000256" key="1">
    <source>
        <dbReference type="SAM" id="MobiDB-lite"/>
    </source>
</evidence>
<accession>A0A2L0EP82</accession>
<reference evidence="2 3" key="1">
    <citation type="submission" date="2015-09" db="EMBL/GenBank/DDBJ databases">
        <title>Sorangium comparison.</title>
        <authorList>
            <person name="Zaburannyi N."/>
            <person name="Bunk B."/>
            <person name="Overmann J."/>
            <person name="Mueller R."/>
        </authorList>
    </citation>
    <scope>NUCLEOTIDE SEQUENCE [LARGE SCALE GENOMIC DNA]</scope>
    <source>
        <strain evidence="2 3">So ce26</strain>
    </source>
</reference>
<organism evidence="2 3">
    <name type="scientific">Sorangium cellulosum</name>
    <name type="common">Polyangium cellulosum</name>
    <dbReference type="NCBI Taxonomy" id="56"/>
    <lineage>
        <taxon>Bacteria</taxon>
        <taxon>Pseudomonadati</taxon>
        <taxon>Myxococcota</taxon>
        <taxon>Polyangia</taxon>
        <taxon>Polyangiales</taxon>
        <taxon>Polyangiaceae</taxon>
        <taxon>Sorangium</taxon>
    </lineage>
</organism>
<proteinExistence type="predicted"/>
<protein>
    <submittedName>
        <fullName evidence="2">Uncharacterized protein</fullName>
    </submittedName>
</protein>
<name>A0A2L0EP82_SORCE</name>
<evidence type="ECO:0000313" key="3">
    <source>
        <dbReference type="Proteomes" id="UP000238348"/>
    </source>
</evidence>
<sequence>MSSLETTSRADARSGRERQGTGGERGAAGCPDGRARVLMTGWRVLMGGSRVLMAGWRVLMTGPGTAVSLAVSLGVPRGRGERVQEAVVGRSSLSSLITAARRIQHRPDVRLVRVHAELYLDHDRHRGPLLLADQQHDDDVRPAACALTSGPGLRERAPPGCEMNRALDGIRAARKWDPCPAGQAPYPGRGPWLHRGRSRWRGRALAFTMRETHHFALLAWRVARPAIVWTPLFPERFACLVRRIALVGSSWPELASEEQPRSRYVSHRFVMQSILSVAWIALVMPIVGEGAGGPAHLRAAMTAALPGRRRGSPWVWPSRVRRLPRFGAGFGERDAFAGAHSGMRVVAG</sequence>
<gene>
    <name evidence="2" type="ORF">SOCE26_025130</name>
</gene>
<evidence type="ECO:0000313" key="2">
    <source>
        <dbReference type="EMBL" id="AUX41108.1"/>
    </source>
</evidence>
<dbReference type="Proteomes" id="UP000238348">
    <property type="component" value="Chromosome"/>
</dbReference>
<feature type="compositionally biased region" description="Basic and acidic residues" evidence="1">
    <location>
        <begin position="8"/>
        <end position="19"/>
    </location>
</feature>